<dbReference type="EMBL" id="KQ978081">
    <property type="protein sequence ID" value="KYM97080.1"/>
    <property type="molecule type" value="Genomic_DNA"/>
</dbReference>
<dbReference type="GO" id="GO:0007165">
    <property type="term" value="P:signal transduction"/>
    <property type="evidence" value="ECO:0007669"/>
    <property type="project" value="UniProtKB-KW"/>
</dbReference>
<dbReference type="Pfam" id="PF02949">
    <property type="entry name" value="7tm_6"/>
    <property type="match status" value="2"/>
</dbReference>
<evidence type="ECO:0000313" key="12">
    <source>
        <dbReference type="Proteomes" id="UP000078542"/>
    </source>
</evidence>
<feature type="transmembrane region" description="Helical" evidence="10">
    <location>
        <begin position="121"/>
        <end position="149"/>
    </location>
</feature>
<organism evidence="11 12">
    <name type="scientific">Cyphomyrmex costatus</name>
    <dbReference type="NCBI Taxonomy" id="456900"/>
    <lineage>
        <taxon>Eukaryota</taxon>
        <taxon>Metazoa</taxon>
        <taxon>Ecdysozoa</taxon>
        <taxon>Arthropoda</taxon>
        <taxon>Hexapoda</taxon>
        <taxon>Insecta</taxon>
        <taxon>Pterygota</taxon>
        <taxon>Neoptera</taxon>
        <taxon>Endopterygota</taxon>
        <taxon>Hymenoptera</taxon>
        <taxon>Apocrita</taxon>
        <taxon>Aculeata</taxon>
        <taxon>Formicoidea</taxon>
        <taxon>Formicidae</taxon>
        <taxon>Myrmicinae</taxon>
        <taxon>Cyphomyrmex</taxon>
    </lineage>
</organism>
<dbReference type="STRING" id="456900.A0A195C8Q1"/>
<dbReference type="PANTHER" id="PTHR21137">
    <property type="entry name" value="ODORANT RECEPTOR"/>
    <property type="match status" value="1"/>
</dbReference>
<keyword evidence="4 10" id="KW-0812">Transmembrane</keyword>
<protein>
    <recommendedName>
        <fullName evidence="13">Odorant receptor 13a</fullName>
    </recommendedName>
</protein>
<dbReference type="GO" id="GO:0004984">
    <property type="term" value="F:olfactory receptor activity"/>
    <property type="evidence" value="ECO:0007669"/>
    <property type="project" value="InterPro"/>
</dbReference>
<dbReference type="Proteomes" id="UP000078542">
    <property type="component" value="Unassembled WGS sequence"/>
</dbReference>
<keyword evidence="8" id="KW-0675">Receptor</keyword>
<comment type="subcellular location">
    <subcellularLocation>
        <location evidence="1">Cell membrane</location>
        <topology evidence="1">Multi-pass membrane protein</topology>
    </subcellularLocation>
</comment>
<dbReference type="InterPro" id="IPR004117">
    <property type="entry name" value="7tm6_olfct_rcpt"/>
</dbReference>
<keyword evidence="12" id="KW-1185">Reference proteome</keyword>
<name>A0A195C8Q1_9HYME</name>
<evidence type="ECO:0000256" key="5">
    <source>
        <dbReference type="ARBA" id="ARBA00022725"/>
    </source>
</evidence>
<evidence type="ECO:0008006" key="13">
    <source>
        <dbReference type="Google" id="ProtNLM"/>
    </source>
</evidence>
<feature type="transmembrane region" description="Helical" evidence="10">
    <location>
        <begin position="251"/>
        <end position="273"/>
    </location>
</feature>
<proteinExistence type="predicted"/>
<evidence type="ECO:0000256" key="4">
    <source>
        <dbReference type="ARBA" id="ARBA00022692"/>
    </source>
</evidence>
<accession>A0A195C8Q1</accession>
<keyword evidence="7 10" id="KW-0472">Membrane</keyword>
<evidence type="ECO:0000256" key="3">
    <source>
        <dbReference type="ARBA" id="ARBA00022606"/>
    </source>
</evidence>
<gene>
    <name evidence="11" type="ORF">ALC62_12188</name>
</gene>
<feature type="transmembrane region" description="Helical" evidence="10">
    <location>
        <begin position="712"/>
        <end position="731"/>
    </location>
</feature>
<feature type="transmembrane region" description="Helical" evidence="10">
    <location>
        <begin position="480"/>
        <end position="499"/>
    </location>
</feature>
<feature type="transmembrane region" description="Helical" evidence="10">
    <location>
        <begin position="441"/>
        <end position="460"/>
    </location>
</feature>
<evidence type="ECO:0000256" key="7">
    <source>
        <dbReference type="ARBA" id="ARBA00023136"/>
    </source>
</evidence>
<reference evidence="11 12" key="1">
    <citation type="submission" date="2016-03" db="EMBL/GenBank/DDBJ databases">
        <title>Cyphomyrmex costatus WGS genome.</title>
        <authorList>
            <person name="Nygaard S."/>
            <person name="Hu H."/>
            <person name="Boomsma J."/>
            <person name="Zhang G."/>
        </authorList>
    </citation>
    <scope>NUCLEOTIDE SEQUENCE [LARGE SCALE GENOMIC DNA]</scope>
    <source>
        <strain evidence="11">MS0001</strain>
        <tissue evidence="11">Whole body</tissue>
    </source>
</reference>
<sequence>MVITSTVSPALKIGLQILGIWPNVSYSTIQWLSIMLSTLIIQCFQYLYIFEHLKISELSNLIDGLTVTLEYSLTLFKLIGLWIHRQVLHQLLAAMDNDWRKCVEIDQHLNVMTIKANISHFYSSVMVSINILAAISYSLGGYAISFVYLPGDHNNTLRQFPIKVQFPLTTQQSPIFELLAVTQFLLILFNSYMLSIITALISTLSKLIADAAYESLWYDLPLNKKKIIGNDTLRQLPIKVQFPFETQQSPIFELLVIILFLHVIIFRQMLVAMDNDWRECINMEEHLYMMTVKANVAYFISNGLLCINAVATVLYLLGEYGKLIVSAAYESPWYDIPSHQSKMLILIIMRSQKQLAITAGKMMDMSLETFTNVIFLIFDHLVFRKFIILGIMIIQYYQYLYIFEHLKISEISNLIDCLNVTISYNSTLFKLIGLWIRRHDLYSTVHFLSIILCTVVIQYFQYLYIFEHLSISEIANLIDSLTVTILYNLTLFKLIGLWIRRQIFCQMLIAMDNDWLQCNMDEHLYMMTIKANVAHFISNSILCANVVVTVLYFSGDYVIRFVSLTDDQNDTLRQLPIKIQLPFETQQSPLFEFLATIHDKMDIFLLTKTVLGFLVSLSEIFIICFAGEHLNFKYFQYLYILEHFSISELSNIIDGLSLALDYSLTFVKLASLWIHRRVFHKILAVMDNDWHECINIDEHLNMMTIKASVSHFYSNAMLSFNGVAAVLYVLGDYAIRFVYSTNDYNDTLRQLPIKVLLPFETEQSPIFELLVAILFLHVIIVSFVVAVLNGLIFTLSKSIADAAYESLWYDMPPHQSKIISFMIMKSQRRLSITAGKMMDMSFEALTTVIFRNFFDK</sequence>
<evidence type="ECO:0000256" key="10">
    <source>
        <dbReference type="SAM" id="Phobius"/>
    </source>
</evidence>
<keyword evidence="9" id="KW-0807">Transducer</keyword>
<feature type="transmembrane region" description="Helical" evidence="10">
    <location>
        <begin position="29"/>
        <end position="49"/>
    </location>
</feature>
<feature type="transmembrane region" description="Helical" evidence="10">
    <location>
        <begin position="533"/>
        <end position="554"/>
    </location>
</feature>
<feature type="transmembrane region" description="Helical" evidence="10">
    <location>
        <begin position="766"/>
        <end position="788"/>
    </location>
</feature>
<keyword evidence="5" id="KW-0552">Olfaction</keyword>
<feature type="transmembrane region" description="Helical" evidence="10">
    <location>
        <begin position="294"/>
        <end position="317"/>
    </location>
</feature>
<evidence type="ECO:0000256" key="2">
    <source>
        <dbReference type="ARBA" id="ARBA00022475"/>
    </source>
</evidence>
<evidence type="ECO:0000256" key="6">
    <source>
        <dbReference type="ARBA" id="ARBA00022989"/>
    </source>
</evidence>
<feature type="transmembrane region" description="Helical" evidence="10">
    <location>
        <begin position="603"/>
        <end position="626"/>
    </location>
</feature>
<evidence type="ECO:0000256" key="1">
    <source>
        <dbReference type="ARBA" id="ARBA00004651"/>
    </source>
</evidence>
<feature type="transmembrane region" description="Helical" evidence="10">
    <location>
        <begin position="178"/>
        <end position="201"/>
    </location>
</feature>
<keyword evidence="3" id="KW-0716">Sensory transduction</keyword>
<evidence type="ECO:0000313" key="11">
    <source>
        <dbReference type="EMBL" id="KYM97080.1"/>
    </source>
</evidence>
<evidence type="ECO:0000256" key="8">
    <source>
        <dbReference type="ARBA" id="ARBA00023170"/>
    </source>
</evidence>
<keyword evidence="2" id="KW-1003">Cell membrane</keyword>
<keyword evidence="6 10" id="KW-1133">Transmembrane helix</keyword>
<dbReference type="GO" id="GO:0005549">
    <property type="term" value="F:odorant binding"/>
    <property type="evidence" value="ECO:0007669"/>
    <property type="project" value="InterPro"/>
</dbReference>
<feature type="transmembrane region" description="Helical" evidence="10">
    <location>
        <begin position="373"/>
        <end position="397"/>
    </location>
</feature>
<dbReference type="PANTHER" id="PTHR21137:SF35">
    <property type="entry name" value="ODORANT RECEPTOR 19A-RELATED"/>
    <property type="match status" value="1"/>
</dbReference>
<dbReference type="GO" id="GO:0005886">
    <property type="term" value="C:plasma membrane"/>
    <property type="evidence" value="ECO:0007669"/>
    <property type="project" value="UniProtKB-SubCell"/>
</dbReference>
<dbReference type="AlphaFoldDB" id="A0A195C8Q1"/>
<evidence type="ECO:0000256" key="9">
    <source>
        <dbReference type="ARBA" id="ARBA00023224"/>
    </source>
</evidence>